<comment type="caution">
    <text evidence="1">The sequence shown here is derived from an EMBL/GenBank/DDBJ whole genome shotgun (WGS) entry which is preliminary data.</text>
</comment>
<dbReference type="Proteomes" id="UP000442695">
    <property type="component" value="Unassembled WGS sequence"/>
</dbReference>
<dbReference type="SUPFAM" id="SSF81901">
    <property type="entry name" value="HCP-like"/>
    <property type="match status" value="1"/>
</dbReference>
<dbReference type="EMBL" id="WOWR01000015">
    <property type="protein sequence ID" value="KAF0254293.1"/>
    <property type="molecule type" value="Genomic_DNA"/>
</dbReference>
<proteinExistence type="predicted"/>
<organism evidence="1 2">
    <name type="scientific">Pseudomonas putida</name>
    <name type="common">Arthrobacter siderocapsulatus</name>
    <dbReference type="NCBI Taxonomy" id="303"/>
    <lineage>
        <taxon>Bacteria</taxon>
        <taxon>Pseudomonadati</taxon>
        <taxon>Pseudomonadota</taxon>
        <taxon>Gammaproteobacteria</taxon>
        <taxon>Pseudomonadales</taxon>
        <taxon>Pseudomonadaceae</taxon>
        <taxon>Pseudomonas</taxon>
    </lineage>
</organism>
<protein>
    <recommendedName>
        <fullName evidence="3">Sel1 repeat family protein</fullName>
    </recommendedName>
</protein>
<dbReference type="Gene3D" id="1.25.40.10">
    <property type="entry name" value="Tetratricopeptide repeat domain"/>
    <property type="match status" value="1"/>
</dbReference>
<reference evidence="1 2" key="1">
    <citation type="submission" date="2019-12" db="EMBL/GenBank/DDBJ databases">
        <authorList>
            <person name="Woiski C."/>
        </authorList>
    </citation>
    <scope>NUCLEOTIDE SEQUENCE [LARGE SCALE GENOMIC DNA]</scope>
    <source>
        <strain evidence="1 2">BOE100</strain>
    </source>
</reference>
<name>A0A7V8EGA3_PSEPU</name>
<dbReference type="AlphaFoldDB" id="A0A7V8EGA3"/>
<dbReference type="RefSeq" id="WP_156859025.1">
    <property type="nucleotide sequence ID" value="NZ_WOWR01000015.1"/>
</dbReference>
<sequence length="636" mass="69208">MNLSEEFRRAANLGVIAKKWFPTVEARFEQAGIVATKKTGLDAAVSLLAPAALIAQFITAEGLPNDRRLSVLVLSDDPVAIMDEGLWIGVAAELAGSQPIDVYSTCNQVIHSDHFEPAQKIGLQVYTKVTMDQARTREWDLVVWIHPAIEAGDSGQSVELVTDLASRKVPVYACMYNELDALIQSHGIAAKGFEFSWMNASVASAGASKATVNKFGIATADIGIEGGWGAVMTRLQPASVQFDAQGWEHIKVAMALYRLEGSTSGSWCVGEVLAGVSFNQCKPVGLIGNLAVDPKTGLLFAECPTTKVLNIAGHLWHDILEVMPSSQYDLVPWAARVKLAFNNQLTKEDKKRAESIELLEAAYEKGLVDAGIALARGYERIGTKDAKERAAALYGRIGGAHPMAAYYLAHRALEAGHKEQFWSMLIKAADAMYPPALTDCGQVLSDSGNAVEAGKLFIKAMNAGDAEGAFRLGESLIKAGEYAEAMPVLREAWSKNHADALNTAHWLCTEMLKHRFGKPAKLKRELKDIQFAISKRTRLTEQLDREKAKNAGDAEAAFQLGKSLIKAGQYVQAMSVLRSAWSKNHVDALNTAQWLCMEMLKHGIGKSETVRQELKDIQSALNKPTRLASQSELNCE</sequence>
<gene>
    <name evidence="1" type="ORF">GN299_13635</name>
</gene>
<dbReference type="InterPro" id="IPR011990">
    <property type="entry name" value="TPR-like_helical_dom_sf"/>
</dbReference>
<accession>A0A7V8EGA3</accession>
<evidence type="ECO:0000313" key="2">
    <source>
        <dbReference type="Proteomes" id="UP000442695"/>
    </source>
</evidence>
<evidence type="ECO:0000313" key="1">
    <source>
        <dbReference type="EMBL" id="KAF0254293.1"/>
    </source>
</evidence>
<evidence type="ECO:0008006" key="3">
    <source>
        <dbReference type="Google" id="ProtNLM"/>
    </source>
</evidence>